<keyword evidence="1 2" id="KW-0597">Phosphoprotein</keyword>
<evidence type="ECO:0000256" key="3">
    <source>
        <dbReference type="SAM" id="MobiDB-lite"/>
    </source>
</evidence>
<evidence type="ECO:0000313" key="6">
    <source>
        <dbReference type="Proteomes" id="UP000587586"/>
    </source>
</evidence>
<dbReference type="EMBL" id="BLXZ01000001">
    <property type="protein sequence ID" value="GFO67168.1"/>
    <property type="molecule type" value="Genomic_DNA"/>
</dbReference>
<dbReference type="InterPro" id="IPR001932">
    <property type="entry name" value="PPM-type_phosphatase-like_dom"/>
</dbReference>
<feature type="modified residue" description="4-aspartylphosphate" evidence="2">
    <location>
        <position position="93"/>
    </location>
</feature>
<dbReference type="Pfam" id="PF13581">
    <property type="entry name" value="HATPase_c_2"/>
    <property type="match status" value="1"/>
</dbReference>
<comment type="caution">
    <text evidence="5">The sequence shown here is derived from an EMBL/GenBank/DDBJ whole genome shotgun (WGS) entry which is preliminary data.</text>
</comment>
<dbReference type="PANTHER" id="PTHR44591:SF3">
    <property type="entry name" value="RESPONSE REGULATORY DOMAIN-CONTAINING PROTEIN"/>
    <property type="match status" value="1"/>
</dbReference>
<dbReference type="SUPFAM" id="SSF55874">
    <property type="entry name" value="ATPase domain of HSP90 chaperone/DNA topoisomerase II/histidine kinase"/>
    <property type="match status" value="1"/>
</dbReference>
<dbReference type="SMART" id="SM00448">
    <property type="entry name" value="REC"/>
    <property type="match status" value="1"/>
</dbReference>
<dbReference type="PROSITE" id="PS50110">
    <property type="entry name" value="RESPONSE_REGULATORY"/>
    <property type="match status" value="1"/>
</dbReference>
<accession>A0A6V8N3P8</accession>
<feature type="region of interest" description="Disordered" evidence="3">
    <location>
        <begin position="1"/>
        <end position="33"/>
    </location>
</feature>
<dbReference type="InterPro" id="IPR036890">
    <property type="entry name" value="HATPase_C_sf"/>
</dbReference>
<sequence>MASRITMSLPAALPEASPQALPSPGTGRPAGKLIESTPETRALTLLIAEDDPVSRGLLSFCTQELFKEVLLADNGLQALTLFRERQPDMVLTDQVMPGLTGLELMEAIRADGDRTPVILMTTVHDRVLLQAINQGVDRFVPKPFDLAHLVRTLSTVAAEVVNRRVVERHREQEVELLRYRDTYNALQQESARRKERHVVRHDLLHQVIPGSSARWAINVAFTPRDIMCGDGYSVRQLFDGRQLVFLVDAMGSGMSASLTAMLTTSFFNYQVDHLHRWRNFDLATLLERFQEYLSSVLFEEEVLSCGFLLIDLKREELEAALFALPPLLLRRVDGSIEKIPGRNPPLASYSTPFRVNRVSLKDAANLLIITDGVTDAPLKEGGIYREVLEEDFLSTPTLSGLKKRFLTRIEPGNLDDLTVLHLRRLDLPSQWTWSGRPELNLAGQGRLIEAFLAALAREIRVPQQQLDEVELILSEALTNAFEHGCLGLERDEKQRLVESGDFEALLSELPLPPGARISLKATLWRGAQQPLLLIEVLDSGPGIPAAALYAGCAQKSLSGRGLAMIGRLCDSLFTGGPGGHLFILKTLDQGESDAD</sequence>
<dbReference type="InterPro" id="IPR036457">
    <property type="entry name" value="PPM-type-like_dom_sf"/>
</dbReference>
<dbReference type="SUPFAM" id="SSF52172">
    <property type="entry name" value="CheY-like"/>
    <property type="match status" value="1"/>
</dbReference>
<dbReference type="InterPro" id="IPR003594">
    <property type="entry name" value="HATPase_dom"/>
</dbReference>
<dbReference type="Gene3D" id="3.30.565.10">
    <property type="entry name" value="Histidine kinase-like ATPase, C-terminal domain"/>
    <property type="match status" value="1"/>
</dbReference>
<dbReference type="AlphaFoldDB" id="A0A6V8N3P8"/>
<dbReference type="Pfam" id="PF00072">
    <property type="entry name" value="Response_reg"/>
    <property type="match status" value="1"/>
</dbReference>
<dbReference type="InterPro" id="IPR050595">
    <property type="entry name" value="Bact_response_regulator"/>
</dbReference>
<dbReference type="InterPro" id="IPR011006">
    <property type="entry name" value="CheY-like_superfamily"/>
</dbReference>
<feature type="domain" description="Response regulatory" evidence="4">
    <location>
        <begin position="44"/>
        <end position="157"/>
    </location>
</feature>
<organism evidence="5 6">
    <name type="scientific">Geomonas limicola</name>
    <dbReference type="NCBI Taxonomy" id="2740186"/>
    <lineage>
        <taxon>Bacteria</taxon>
        <taxon>Pseudomonadati</taxon>
        <taxon>Thermodesulfobacteriota</taxon>
        <taxon>Desulfuromonadia</taxon>
        <taxon>Geobacterales</taxon>
        <taxon>Geobacteraceae</taxon>
        <taxon>Geomonas</taxon>
    </lineage>
</organism>
<dbReference type="InterPro" id="IPR001789">
    <property type="entry name" value="Sig_transdc_resp-reg_receiver"/>
</dbReference>
<dbReference type="Proteomes" id="UP000587586">
    <property type="component" value="Unassembled WGS sequence"/>
</dbReference>
<dbReference type="Gene3D" id="3.60.40.10">
    <property type="entry name" value="PPM-type phosphatase domain"/>
    <property type="match status" value="1"/>
</dbReference>
<evidence type="ECO:0000313" key="5">
    <source>
        <dbReference type="EMBL" id="GFO67168.1"/>
    </source>
</evidence>
<dbReference type="Pfam" id="PF07228">
    <property type="entry name" value="SpoIIE"/>
    <property type="match status" value="1"/>
</dbReference>
<protein>
    <recommendedName>
        <fullName evidence="4">Response regulatory domain-containing protein</fullName>
    </recommendedName>
</protein>
<dbReference type="CDD" id="cd16936">
    <property type="entry name" value="HATPase_RsbW-like"/>
    <property type="match status" value="1"/>
</dbReference>
<name>A0A6V8N3P8_9BACT</name>
<evidence type="ECO:0000256" key="2">
    <source>
        <dbReference type="PROSITE-ProRule" id="PRU00169"/>
    </source>
</evidence>
<dbReference type="PANTHER" id="PTHR44591">
    <property type="entry name" value="STRESS RESPONSE REGULATOR PROTEIN 1"/>
    <property type="match status" value="1"/>
</dbReference>
<dbReference type="SMART" id="SM00331">
    <property type="entry name" value="PP2C_SIG"/>
    <property type="match status" value="1"/>
</dbReference>
<keyword evidence="6" id="KW-1185">Reference proteome</keyword>
<evidence type="ECO:0000256" key="1">
    <source>
        <dbReference type="ARBA" id="ARBA00022553"/>
    </source>
</evidence>
<dbReference type="Gene3D" id="3.40.50.2300">
    <property type="match status" value="1"/>
</dbReference>
<gene>
    <name evidence="5" type="ORF">GMLC_07470</name>
</gene>
<dbReference type="GO" id="GO:0000160">
    <property type="term" value="P:phosphorelay signal transduction system"/>
    <property type="evidence" value="ECO:0007669"/>
    <property type="project" value="InterPro"/>
</dbReference>
<dbReference type="CDD" id="cd00156">
    <property type="entry name" value="REC"/>
    <property type="match status" value="1"/>
</dbReference>
<reference evidence="6" key="1">
    <citation type="submission" date="2020-06" db="EMBL/GenBank/DDBJ databases">
        <title>Draft genomic sequecing of Geomonas sp. Red745.</title>
        <authorList>
            <person name="Itoh H."/>
            <person name="Xu Z.X."/>
            <person name="Ushijima N."/>
            <person name="Masuda Y."/>
            <person name="Shiratori Y."/>
            <person name="Senoo K."/>
        </authorList>
    </citation>
    <scope>NUCLEOTIDE SEQUENCE [LARGE SCALE GENOMIC DNA]</scope>
    <source>
        <strain evidence="6">Red745</strain>
    </source>
</reference>
<proteinExistence type="predicted"/>
<evidence type="ECO:0000259" key="4">
    <source>
        <dbReference type="PROSITE" id="PS50110"/>
    </source>
</evidence>